<feature type="region of interest" description="Disordered" evidence="1">
    <location>
        <begin position="290"/>
        <end position="312"/>
    </location>
</feature>
<protein>
    <recommendedName>
        <fullName evidence="4">Helix-turn-helix domain-containing protein</fullName>
    </recommendedName>
</protein>
<proteinExistence type="predicted"/>
<sequence length="404" mass="43164">MRYGRPDNKHEDGPRDGANRSRGPEPLVERDSTVMYRHHIAPSRAYTQFSHDIIRHPRLSSDAVRLLTWQLSLPEGARESLSRTAERAGIGATAFTRAKRQLKEEGFVHERRVQVPGGLWVTQQLISNVPLSSAEAAKMLARTPTSPTSPTSPQAAPSPRIPAVGAPTPRPTDGHPKKDPVGNTSHHPHAPETPAALASEAAHTREAPALPGARVLVASFPHLSPDLRHVPRAMREELTNLTARWLAAGHTPAAIRAHILRGLPADGSPVRKPGGLLRHLLRDVGPVAPEERARTTLPAPEAPASAPVPAPGPRLSARLAAMRECEGDRHIQPCLFRPVGDETLCPRCTASTPQRAADLRTHRPGLGAPAASQRPGADRCGTGSTSIGTRSPQVGRSGSASLLP</sequence>
<feature type="region of interest" description="Disordered" evidence="1">
    <location>
        <begin position="354"/>
        <end position="404"/>
    </location>
</feature>
<feature type="region of interest" description="Disordered" evidence="1">
    <location>
        <begin position="1"/>
        <end position="31"/>
    </location>
</feature>
<evidence type="ECO:0000313" key="3">
    <source>
        <dbReference type="Proteomes" id="UP000620156"/>
    </source>
</evidence>
<evidence type="ECO:0000313" key="2">
    <source>
        <dbReference type="EMBL" id="GGQ65822.1"/>
    </source>
</evidence>
<dbReference type="AlphaFoldDB" id="A0A918BHH4"/>
<reference evidence="2" key="1">
    <citation type="journal article" date="2014" name="Int. J. Syst. Evol. Microbiol.">
        <title>Complete genome sequence of Corynebacterium casei LMG S-19264T (=DSM 44701T), isolated from a smear-ripened cheese.</title>
        <authorList>
            <consortium name="US DOE Joint Genome Institute (JGI-PGF)"/>
            <person name="Walter F."/>
            <person name="Albersmeier A."/>
            <person name="Kalinowski J."/>
            <person name="Ruckert C."/>
        </authorList>
    </citation>
    <scope>NUCLEOTIDE SEQUENCE</scope>
    <source>
        <strain evidence="2">JCM 3131</strain>
    </source>
</reference>
<accession>A0A918BHH4</accession>
<comment type="caution">
    <text evidence="2">The sequence shown here is derived from an EMBL/GenBank/DDBJ whole genome shotgun (WGS) entry which is preliminary data.</text>
</comment>
<feature type="compositionally biased region" description="Polar residues" evidence="1">
    <location>
        <begin position="382"/>
        <end position="404"/>
    </location>
</feature>
<dbReference type="EMBL" id="BMQK01000008">
    <property type="protein sequence ID" value="GGQ65822.1"/>
    <property type="molecule type" value="Genomic_DNA"/>
</dbReference>
<keyword evidence="3" id="KW-1185">Reference proteome</keyword>
<name>A0A918BHH4_9ACTN</name>
<evidence type="ECO:0000256" key="1">
    <source>
        <dbReference type="SAM" id="MobiDB-lite"/>
    </source>
</evidence>
<feature type="compositionally biased region" description="Low complexity" evidence="1">
    <location>
        <begin position="143"/>
        <end position="158"/>
    </location>
</feature>
<dbReference type="Proteomes" id="UP000620156">
    <property type="component" value="Unassembled WGS sequence"/>
</dbReference>
<reference evidence="2" key="2">
    <citation type="submission" date="2020-09" db="EMBL/GenBank/DDBJ databases">
        <authorList>
            <person name="Sun Q."/>
            <person name="Ohkuma M."/>
        </authorList>
    </citation>
    <scope>NUCLEOTIDE SEQUENCE</scope>
    <source>
        <strain evidence="2">JCM 3131</strain>
    </source>
</reference>
<gene>
    <name evidence="2" type="ORF">GCM10010145_39640</name>
</gene>
<feature type="region of interest" description="Disordered" evidence="1">
    <location>
        <begin position="140"/>
        <end position="192"/>
    </location>
</feature>
<evidence type="ECO:0008006" key="4">
    <source>
        <dbReference type="Google" id="ProtNLM"/>
    </source>
</evidence>
<organism evidence="2 3">
    <name type="scientific">Streptomyces ruber</name>
    <dbReference type="NCBI Taxonomy" id="83378"/>
    <lineage>
        <taxon>Bacteria</taxon>
        <taxon>Bacillati</taxon>
        <taxon>Actinomycetota</taxon>
        <taxon>Actinomycetes</taxon>
        <taxon>Kitasatosporales</taxon>
        <taxon>Streptomycetaceae</taxon>
        <taxon>Streptomyces</taxon>
    </lineage>
</organism>